<evidence type="ECO:0000256" key="4">
    <source>
        <dbReference type="ARBA" id="ARBA00022989"/>
    </source>
</evidence>
<dbReference type="AlphaFoldDB" id="A0A193G8M2"/>
<feature type="transmembrane region" description="Helical" evidence="6">
    <location>
        <begin position="79"/>
        <end position="98"/>
    </location>
</feature>
<feature type="transmembrane region" description="Helical" evidence="6">
    <location>
        <begin position="225"/>
        <end position="245"/>
    </location>
</feature>
<accession>A0A193G8M2</accession>
<reference evidence="8 9" key="1">
    <citation type="submission" date="2016-06" db="EMBL/GenBank/DDBJ databases">
        <title>Complete genome sequences of Bordetella bronchialis and Bordetella flabilis.</title>
        <authorList>
            <person name="LiPuma J.J."/>
            <person name="Spilker T."/>
        </authorList>
    </citation>
    <scope>NUCLEOTIDE SEQUENCE [LARGE SCALE GENOMIC DNA]</scope>
    <source>
        <strain evidence="8 9">AU10664</strain>
    </source>
</reference>
<organism evidence="8 9">
    <name type="scientific">Bordetella flabilis</name>
    <dbReference type="NCBI Taxonomy" id="463014"/>
    <lineage>
        <taxon>Bacteria</taxon>
        <taxon>Pseudomonadati</taxon>
        <taxon>Pseudomonadota</taxon>
        <taxon>Betaproteobacteria</taxon>
        <taxon>Burkholderiales</taxon>
        <taxon>Alcaligenaceae</taxon>
        <taxon>Bordetella</taxon>
    </lineage>
</organism>
<evidence type="ECO:0000256" key="5">
    <source>
        <dbReference type="ARBA" id="ARBA00023136"/>
    </source>
</evidence>
<dbReference type="OrthoDB" id="9809509at2"/>
<evidence type="ECO:0000256" key="2">
    <source>
        <dbReference type="ARBA" id="ARBA00007362"/>
    </source>
</evidence>
<keyword evidence="3 6" id="KW-0812">Transmembrane</keyword>
<feature type="domain" description="EamA" evidence="7">
    <location>
        <begin position="24"/>
        <end position="151"/>
    </location>
</feature>
<dbReference type="RefSeq" id="WP_066652612.1">
    <property type="nucleotide sequence ID" value="NZ_CBCSCL010000002.1"/>
</dbReference>
<dbReference type="KEGG" id="bfz:BAU07_00540"/>
<evidence type="ECO:0000256" key="3">
    <source>
        <dbReference type="ARBA" id="ARBA00022692"/>
    </source>
</evidence>
<feature type="transmembrane region" description="Helical" evidence="6">
    <location>
        <begin position="104"/>
        <end position="125"/>
    </location>
</feature>
<dbReference type="Pfam" id="PF00892">
    <property type="entry name" value="EamA"/>
    <property type="match status" value="2"/>
</dbReference>
<dbReference type="InterPro" id="IPR000620">
    <property type="entry name" value="EamA_dom"/>
</dbReference>
<dbReference type="PANTHER" id="PTHR32322">
    <property type="entry name" value="INNER MEMBRANE TRANSPORTER"/>
    <property type="match status" value="1"/>
</dbReference>
<evidence type="ECO:0000259" key="7">
    <source>
        <dbReference type="Pfam" id="PF00892"/>
    </source>
</evidence>
<feature type="transmembrane region" description="Helical" evidence="6">
    <location>
        <begin position="257"/>
        <end position="275"/>
    </location>
</feature>
<comment type="subcellular location">
    <subcellularLocation>
        <location evidence="1">Membrane</location>
        <topology evidence="1">Multi-pass membrane protein</topology>
    </subcellularLocation>
</comment>
<feature type="transmembrane region" description="Helical" evidence="6">
    <location>
        <begin position="163"/>
        <end position="182"/>
    </location>
</feature>
<gene>
    <name evidence="8" type="ORF">BAU07_00540</name>
</gene>
<feature type="transmembrane region" description="Helical" evidence="6">
    <location>
        <begin position="281"/>
        <end position="298"/>
    </location>
</feature>
<feature type="domain" description="EamA" evidence="7">
    <location>
        <begin position="164"/>
        <end position="298"/>
    </location>
</feature>
<name>A0A193G8M2_9BORD</name>
<dbReference type="InterPro" id="IPR037185">
    <property type="entry name" value="EmrE-like"/>
</dbReference>
<evidence type="ECO:0000256" key="6">
    <source>
        <dbReference type="SAM" id="Phobius"/>
    </source>
</evidence>
<keyword evidence="4 6" id="KW-1133">Transmembrane helix</keyword>
<keyword evidence="5 6" id="KW-0472">Membrane</keyword>
<feature type="transmembrane region" description="Helical" evidence="6">
    <location>
        <begin position="132"/>
        <end position="151"/>
    </location>
</feature>
<evidence type="ECO:0000313" key="9">
    <source>
        <dbReference type="Proteomes" id="UP000091926"/>
    </source>
</evidence>
<dbReference type="STRING" id="463014.BAU07_00540"/>
<feature type="transmembrane region" description="Helical" evidence="6">
    <location>
        <begin position="191"/>
        <end position="213"/>
    </location>
</feature>
<comment type="similarity">
    <text evidence="2">Belongs to the EamA transporter family.</text>
</comment>
<evidence type="ECO:0000313" key="8">
    <source>
        <dbReference type="EMBL" id="ANN75811.1"/>
    </source>
</evidence>
<dbReference type="Proteomes" id="UP000091926">
    <property type="component" value="Chromosome"/>
</dbReference>
<keyword evidence="9" id="KW-1185">Reference proteome</keyword>
<dbReference type="EMBL" id="CP016172">
    <property type="protein sequence ID" value="ANN75811.1"/>
    <property type="molecule type" value="Genomic_DNA"/>
</dbReference>
<evidence type="ECO:0000256" key="1">
    <source>
        <dbReference type="ARBA" id="ARBA00004141"/>
    </source>
</evidence>
<protein>
    <submittedName>
        <fullName evidence="8">Multidrug DMT transporter permease</fullName>
    </submittedName>
</protein>
<dbReference type="PANTHER" id="PTHR32322:SF2">
    <property type="entry name" value="EAMA DOMAIN-CONTAINING PROTEIN"/>
    <property type="match status" value="1"/>
</dbReference>
<feature type="transmembrane region" description="Helical" evidence="6">
    <location>
        <begin position="47"/>
        <end position="67"/>
    </location>
</feature>
<proteinExistence type="inferred from homology"/>
<dbReference type="InterPro" id="IPR050638">
    <property type="entry name" value="AA-Vitamin_Transporters"/>
</dbReference>
<sequence length="305" mass="32223">MKSPAVPLSSAPPVRAPVAWGPIALFCILWSSAFAAAKIALRDCPPLTLLSARFFIAAVLMVGLAWALGGLQRLRWKDVALLGLLGVLNNAVYLGLSWSGMTTVSSGFAAVIVSTNPLLIGAVAGPLLGERVSWRTLAGLCLGLVGVAVVLRSRMSGMHEDPQGTLLVIGSLVALVAGTLLYKRYTPRGNLWLATGMQSLAGGIALLPFALLYESHLPVHLTPSLFWSMTYMIVAVSIGGFGLWFTILGRSSATSASALHFLMPPLGLLFGWAVLSEPVEVMDMVGIVPIALGIWMATRPPRRAV</sequence>
<dbReference type="GO" id="GO:0016020">
    <property type="term" value="C:membrane"/>
    <property type="evidence" value="ECO:0007669"/>
    <property type="project" value="UniProtKB-SubCell"/>
</dbReference>
<dbReference type="SUPFAM" id="SSF103481">
    <property type="entry name" value="Multidrug resistance efflux transporter EmrE"/>
    <property type="match status" value="2"/>
</dbReference>